<feature type="region of interest" description="Disordered" evidence="4">
    <location>
        <begin position="549"/>
        <end position="573"/>
    </location>
</feature>
<reference evidence="6" key="1">
    <citation type="submission" date="2017-09" db="EMBL/GenBank/DDBJ databases">
        <title>Complete Genome Sequence of ansamitocin-producing Bacterium Actinosynnema pretiosum X47.</title>
        <authorList>
            <person name="Cao G."/>
            <person name="Zong G."/>
            <person name="Zhong C."/>
            <person name="Fu J."/>
        </authorList>
    </citation>
    <scope>NUCLEOTIDE SEQUENCE [LARGE SCALE GENOMIC DNA]</scope>
    <source>
        <strain evidence="6">X47</strain>
    </source>
</reference>
<dbReference type="GO" id="GO:0006355">
    <property type="term" value="P:regulation of DNA-templated transcription"/>
    <property type="evidence" value="ECO:0007669"/>
    <property type="project" value="InterPro"/>
</dbReference>
<keyword evidence="3" id="KW-0804">Transcription</keyword>
<keyword evidence="2" id="KW-0238">DNA-binding</keyword>
<evidence type="ECO:0000256" key="2">
    <source>
        <dbReference type="ARBA" id="ARBA00023125"/>
    </source>
</evidence>
<dbReference type="InterPro" id="IPR000792">
    <property type="entry name" value="Tscrpt_reg_LuxR_C"/>
</dbReference>
<dbReference type="Proteomes" id="UP000218505">
    <property type="component" value="Chromosome"/>
</dbReference>
<dbReference type="InterPro" id="IPR016032">
    <property type="entry name" value="Sig_transdc_resp-reg_C-effctor"/>
</dbReference>
<feature type="compositionally biased region" description="Polar residues" evidence="4">
    <location>
        <begin position="691"/>
        <end position="710"/>
    </location>
</feature>
<feature type="compositionally biased region" description="Low complexity" evidence="4">
    <location>
        <begin position="353"/>
        <end position="373"/>
    </location>
</feature>
<dbReference type="AlphaFoldDB" id="A0A290Z6N6"/>
<keyword evidence="1" id="KW-0805">Transcription regulation</keyword>
<dbReference type="SUPFAM" id="SSF52540">
    <property type="entry name" value="P-loop containing nucleoside triphosphate hydrolases"/>
    <property type="match status" value="1"/>
</dbReference>
<dbReference type="Gene3D" id="1.10.10.10">
    <property type="entry name" value="Winged helix-like DNA-binding domain superfamily/Winged helix DNA-binding domain"/>
    <property type="match status" value="1"/>
</dbReference>
<evidence type="ECO:0000313" key="6">
    <source>
        <dbReference type="EMBL" id="ATE54632.1"/>
    </source>
</evidence>
<feature type="region of interest" description="Disordered" evidence="4">
    <location>
        <begin position="339"/>
        <end position="397"/>
    </location>
</feature>
<keyword evidence="7" id="KW-1185">Reference proteome</keyword>
<dbReference type="KEGG" id="apre:CNX65_16145"/>
<dbReference type="PANTHER" id="PTHR44688:SF16">
    <property type="entry name" value="DNA-BINDING TRANSCRIPTIONAL ACTIVATOR DEVR_DOSR"/>
    <property type="match status" value="1"/>
</dbReference>
<dbReference type="Pfam" id="PF00196">
    <property type="entry name" value="GerE"/>
    <property type="match status" value="1"/>
</dbReference>
<dbReference type="Gene3D" id="1.25.40.10">
    <property type="entry name" value="Tetratricopeptide repeat domain"/>
    <property type="match status" value="1"/>
</dbReference>
<dbReference type="PROSITE" id="PS50043">
    <property type="entry name" value="HTH_LUXR_2"/>
    <property type="match status" value="1"/>
</dbReference>
<proteinExistence type="predicted"/>
<dbReference type="PROSITE" id="PS00622">
    <property type="entry name" value="HTH_LUXR_1"/>
    <property type="match status" value="1"/>
</dbReference>
<feature type="domain" description="HTH luxR-type" evidence="5">
    <location>
        <begin position="1048"/>
        <end position="1113"/>
    </location>
</feature>
<dbReference type="RefSeq" id="WP_096493964.1">
    <property type="nucleotide sequence ID" value="NZ_CP023445.1"/>
</dbReference>
<sequence length="1117" mass="112607">MRLVDRDGQCEALAALLEGAAGGCGGAVLLRGAPGHGKTALLGRLVVMAEGAGFRCLVVEADALPEVAEVAAGGGALLVAVDDAGGADVGALFDLVAWARRTTAVLALTDLPRLPDDDPLGAVARTPGALVLDLPPLRPETTAALLGGSPWPVTGGNPALVRGLAHDLVAGEAGPGAAYRAALAGVLDRCGAEVAAVAHATAVLTGPAVGLLTAPAAALPAGLRAAPTAALLTAPAAVLPGGVLPGAALPDGAHPAAGPGEACEGTAPAGEALSAAVRPGEACPGTALPDGVLPGVASPGGAFPAADVLGGPFPAAVRSAAALPDWALPAAVRPGEACPGTALPTDAPPGAAPPGGALPDGGARPLTSGEVGVRQGGVGPVAPGRAGASPGGAEPLVPGPVSGVRADPAGGDGASAFGRVAADHVVPAGVRPRASSDPAAPVDLVADLLGRAPASVVDARARLAGAGLDRADPAAVLDVLPAARRAELHLRAARTLHERGESPAVVADHLVTAGLPAPAWAVDVLVAAADHALAADDVPTAVARLAAAHRRDDADQPRAVPPRAVPDPPVAAHRCGCADRTAAPAERRTSPEAAAVAGPALTARLARARWQLNPAAALCHLDPLADALAADPDALAPRDAAALVRQLVWHGRTTAAGRVLAALRAREHAAELPDLETWLSLACPPLAASRRPTTLHASAPHTSAPRTSAHPTPLAPPPSRVDPWLREAASLVGGFALGDQRRAAAEAAHYLRHAHLSHTSPWSEEPALLALLALVRADRAADADRACARLLDEARARRAPTWVASFAAAASVIALRLGDLAGAAGHARAALDAVPSHGWGASVGLPLGSLILADTLRGRRREAGRHVTAPVPDALFDGPAAPHYLHARGHHHLASGRDHAALADFLACGDLLRSWGLDLPGLAPWRTGAAEAWTRLGNHDRARRLVFDQLATTGADAGRPRALALRALAPLSPPTRRPHLLAEAADALERCGDRYELAATLACLGAAHHALGDHRRARAVLRRAWHLARACGARPLCARLEPDAADPVEHDTSGLTGSERKVAALAVTGLTNRQIAEKLFVTPSTVEQHLTRVFRKLRVTHRADLPTTLHADLTTPA</sequence>
<dbReference type="SMART" id="SM00421">
    <property type="entry name" value="HTH_LUXR"/>
    <property type="match status" value="1"/>
</dbReference>
<dbReference type="EMBL" id="CP023445">
    <property type="protein sequence ID" value="ATE54632.1"/>
    <property type="molecule type" value="Genomic_DNA"/>
</dbReference>
<evidence type="ECO:0000256" key="3">
    <source>
        <dbReference type="ARBA" id="ARBA00023163"/>
    </source>
</evidence>
<name>A0A290Z6N6_9PSEU</name>
<dbReference type="InterPro" id="IPR036388">
    <property type="entry name" value="WH-like_DNA-bd_sf"/>
</dbReference>
<dbReference type="InterPro" id="IPR027417">
    <property type="entry name" value="P-loop_NTPase"/>
</dbReference>
<accession>A0A290Z6N6</accession>
<evidence type="ECO:0000313" key="7">
    <source>
        <dbReference type="Proteomes" id="UP000218505"/>
    </source>
</evidence>
<dbReference type="InterPro" id="IPR011990">
    <property type="entry name" value="TPR-like_helical_dom_sf"/>
</dbReference>
<feature type="region of interest" description="Disordered" evidence="4">
    <location>
        <begin position="691"/>
        <end position="720"/>
    </location>
</feature>
<feature type="compositionally biased region" description="Pro residues" evidence="4">
    <location>
        <begin position="559"/>
        <end position="569"/>
    </location>
</feature>
<dbReference type="CDD" id="cd06170">
    <property type="entry name" value="LuxR_C_like"/>
    <property type="match status" value="1"/>
</dbReference>
<dbReference type="PRINTS" id="PR00038">
    <property type="entry name" value="HTHLUXR"/>
</dbReference>
<evidence type="ECO:0000259" key="5">
    <source>
        <dbReference type="PROSITE" id="PS50043"/>
    </source>
</evidence>
<organism evidence="6 7">
    <name type="scientific">Actinosynnema pretiosum</name>
    <dbReference type="NCBI Taxonomy" id="42197"/>
    <lineage>
        <taxon>Bacteria</taxon>
        <taxon>Bacillati</taxon>
        <taxon>Actinomycetota</taxon>
        <taxon>Actinomycetes</taxon>
        <taxon>Pseudonocardiales</taxon>
        <taxon>Pseudonocardiaceae</taxon>
        <taxon>Actinosynnema</taxon>
    </lineage>
</organism>
<evidence type="ECO:0000256" key="4">
    <source>
        <dbReference type="SAM" id="MobiDB-lite"/>
    </source>
</evidence>
<feature type="compositionally biased region" description="Low complexity" evidence="4">
    <location>
        <begin position="380"/>
        <end position="395"/>
    </location>
</feature>
<gene>
    <name evidence="6" type="ORF">CNX65_16145</name>
</gene>
<dbReference type="PANTHER" id="PTHR44688">
    <property type="entry name" value="DNA-BINDING TRANSCRIPTIONAL ACTIVATOR DEVR_DOSR"/>
    <property type="match status" value="1"/>
</dbReference>
<dbReference type="GO" id="GO:0003677">
    <property type="term" value="F:DNA binding"/>
    <property type="evidence" value="ECO:0007669"/>
    <property type="project" value="UniProtKB-KW"/>
</dbReference>
<protein>
    <recommendedName>
        <fullName evidence="5">HTH luxR-type domain-containing protein</fullName>
    </recommendedName>
</protein>
<evidence type="ECO:0000256" key="1">
    <source>
        <dbReference type="ARBA" id="ARBA00023015"/>
    </source>
</evidence>
<dbReference type="SUPFAM" id="SSF46894">
    <property type="entry name" value="C-terminal effector domain of the bipartite response regulators"/>
    <property type="match status" value="1"/>
</dbReference>